<gene>
    <name evidence="2" type="ORF">ABUW04_04950</name>
</gene>
<proteinExistence type="predicted"/>
<dbReference type="Proteomes" id="UP001592581">
    <property type="component" value="Unassembled WGS sequence"/>
</dbReference>
<dbReference type="InterPro" id="IPR050509">
    <property type="entry name" value="CoA-transferase_III"/>
</dbReference>
<evidence type="ECO:0000313" key="3">
    <source>
        <dbReference type="Proteomes" id="UP001592581"/>
    </source>
</evidence>
<name>A0ABV6XH67_9ACTN</name>
<dbReference type="InterPro" id="IPR003673">
    <property type="entry name" value="CoA-Trfase_fam_III"/>
</dbReference>
<accession>A0ABV6XH67</accession>
<dbReference type="PANTHER" id="PTHR48228">
    <property type="entry name" value="SUCCINYL-COA--D-CITRAMALATE COA-TRANSFERASE"/>
    <property type="match status" value="1"/>
</dbReference>
<sequence>MVTGSSGSSPAEVARHWARSGVMALTGHRGAAPVLPVGDAAGWATRMSDRIAEATRQTRRPVLVDGARLLAERAAFTGHTRQGRTSPGGSCRLLPTADGWAAVSCARPDDPSLLGALIGHQADERLPERLADWLSGHTGAELDERSALLGLAAGAVRKPRPVGDPDAVAPPGPFRSVQELLVVDFSALWAGPLCAHLLGLAGAQVVKVEVPTRPDGARLGNPDFYRLLHAGHRSVALDPADRDGRSALHALVRRADIVIEASRPRALARFGLDAAAEVERGCTWVSITAYGRSSPRVGFGDDVAAANGLLGFDAQGLPVFCGDAIADPLTGLAAAVLALTDPGGGHGVLREVAMADVVAATLRQPEGDIGTAAEHLPMARPTARTPAGPARAMGADTAEVLGRLGIGVP</sequence>
<keyword evidence="1 2" id="KW-0808">Transferase</keyword>
<dbReference type="InterPro" id="IPR023606">
    <property type="entry name" value="CoA-Trfase_III_dom_1_sf"/>
</dbReference>
<protein>
    <submittedName>
        <fullName evidence="2">CoA transferase</fullName>
    </submittedName>
</protein>
<dbReference type="Gene3D" id="3.40.50.10540">
    <property type="entry name" value="Crotonobetainyl-coa:carnitine coa-transferase, domain 1"/>
    <property type="match status" value="1"/>
</dbReference>
<organism evidence="2 3">
    <name type="scientific">Streptacidiphilus jeojiensis</name>
    <dbReference type="NCBI Taxonomy" id="3229225"/>
    <lineage>
        <taxon>Bacteria</taxon>
        <taxon>Bacillati</taxon>
        <taxon>Actinomycetota</taxon>
        <taxon>Actinomycetes</taxon>
        <taxon>Kitasatosporales</taxon>
        <taxon>Streptomycetaceae</taxon>
        <taxon>Streptacidiphilus</taxon>
    </lineage>
</organism>
<dbReference type="PANTHER" id="PTHR48228:SF6">
    <property type="entry name" value="L-CARNITINE COA-TRANSFERASE"/>
    <property type="match status" value="1"/>
</dbReference>
<dbReference type="SUPFAM" id="SSF89796">
    <property type="entry name" value="CoA-transferase family III (CaiB/BaiF)"/>
    <property type="match status" value="2"/>
</dbReference>
<evidence type="ECO:0000256" key="1">
    <source>
        <dbReference type="ARBA" id="ARBA00022679"/>
    </source>
</evidence>
<evidence type="ECO:0000313" key="2">
    <source>
        <dbReference type="EMBL" id="MFC1437599.1"/>
    </source>
</evidence>
<keyword evidence="3" id="KW-1185">Reference proteome</keyword>
<dbReference type="RefSeq" id="WP_380563055.1">
    <property type="nucleotide sequence ID" value="NZ_JBEUKS010000001.1"/>
</dbReference>
<reference evidence="2 3" key="1">
    <citation type="submission" date="2024-06" db="EMBL/GenBank/DDBJ databases">
        <authorList>
            <person name="Lee S.D."/>
        </authorList>
    </citation>
    <scope>NUCLEOTIDE SEQUENCE [LARGE SCALE GENOMIC DNA]</scope>
    <source>
        <strain evidence="2 3">N1-10</strain>
    </source>
</reference>
<dbReference type="Pfam" id="PF02515">
    <property type="entry name" value="CoA_transf_3"/>
    <property type="match status" value="1"/>
</dbReference>
<comment type="caution">
    <text evidence="2">The sequence shown here is derived from an EMBL/GenBank/DDBJ whole genome shotgun (WGS) entry which is preliminary data.</text>
</comment>
<dbReference type="GO" id="GO:0016740">
    <property type="term" value="F:transferase activity"/>
    <property type="evidence" value="ECO:0007669"/>
    <property type="project" value="UniProtKB-KW"/>
</dbReference>
<dbReference type="EMBL" id="JBEUKS010000001">
    <property type="protein sequence ID" value="MFC1437599.1"/>
    <property type="molecule type" value="Genomic_DNA"/>
</dbReference>